<organism evidence="2 3">
    <name type="scientific">Rangifer tarandus platyrhynchus</name>
    <name type="common">Svalbard reindeer</name>
    <dbReference type="NCBI Taxonomy" id="3082113"/>
    <lineage>
        <taxon>Eukaryota</taxon>
        <taxon>Metazoa</taxon>
        <taxon>Chordata</taxon>
        <taxon>Craniata</taxon>
        <taxon>Vertebrata</taxon>
        <taxon>Euteleostomi</taxon>
        <taxon>Mammalia</taxon>
        <taxon>Eutheria</taxon>
        <taxon>Laurasiatheria</taxon>
        <taxon>Artiodactyla</taxon>
        <taxon>Ruminantia</taxon>
        <taxon>Pecora</taxon>
        <taxon>Cervidae</taxon>
        <taxon>Odocoileinae</taxon>
        <taxon>Rangifer</taxon>
    </lineage>
</organism>
<accession>A0ABN8YTU8</accession>
<feature type="compositionally biased region" description="Basic and acidic residues" evidence="1">
    <location>
        <begin position="1"/>
        <end position="13"/>
    </location>
</feature>
<feature type="region of interest" description="Disordered" evidence="1">
    <location>
        <begin position="1"/>
        <end position="33"/>
    </location>
</feature>
<evidence type="ECO:0000313" key="2">
    <source>
        <dbReference type="EMBL" id="CAI9165017.1"/>
    </source>
</evidence>
<reference evidence="2" key="1">
    <citation type="submission" date="2023-04" db="EMBL/GenBank/DDBJ databases">
        <authorList>
            <consortium name="ELIXIR-Norway"/>
        </authorList>
    </citation>
    <scope>NUCLEOTIDE SEQUENCE [LARGE SCALE GENOMIC DNA]</scope>
</reference>
<gene>
    <name evidence="2" type="ORF">MRATA1EN1_LOCUS13979</name>
</gene>
<sequence length="80" mass="8532">MDSEDGHRGDSRPGARTRAPLPPPPGARKRFPPLGTSVTTLKATLSGALLAVRSSGFRSNSTSFVDSLPPLLPFYLHRCS</sequence>
<keyword evidence="3" id="KW-1185">Reference proteome</keyword>
<evidence type="ECO:0000313" key="3">
    <source>
        <dbReference type="Proteomes" id="UP001176941"/>
    </source>
</evidence>
<dbReference type="Proteomes" id="UP001176941">
    <property type="component" value="Chromosome 24"/>
</dbReference>
<protein>
    <submittedName>
        <fullName evidence="2">Uncharacterized protein</fullName>
    </submittedName>
</protein>
<dbReference type="EMBL" id="OX459960">
    <property type="protein sequence ID" value="CAI9165017.1"/>
    <property type="molecule type" value="Genomic_DNA"/>
</dbReference>
<evidence type="ECO:0000256" key="1">
    <source>
        <dbReference type="SAM" id="MobiDB-lite"/>
    </source>
</evidence>
<proteinExistence type="predicted"/>
<name>A0ABN8YTU8_RANTA</name>